<sequence>MALTPTDLVRLLGLHVFHTPPVASTSAISYVMTELAADNFLVRARLSYDSLLVQRLSTLLAQSAALLTPTAPILAKLTLIEATLVSATVAGSDYDQPGSAVSGELGLTVFLLEALTGPINRWLYYLPKDTPLSSARWQVVGNGPPGKADIRLVLRDPKATGEPMTLVLYCLADGSTVRVGEERLARKQRSKLCKVIDQIRIEMASRGVDVAMCTNGTLFVPIVQTHSRTKPVVTFGDPIRQTDERLSSSTLATTPLGLVLALVFEGFRLKGINIERSPDERPTDDHDGARRSDSLPFAAPPTSMRTSTSLAANSLPTPQLTPAASPTKITLPPTILLQFPRRTRPMQRIFPAVTSSSHRSANVMQGGLRGSGALATCFSGTVNHVNSYNVLLKFVDITSFPEEGAWNGHTRDEALSAIYKEATLLAGPLAGVAGVPRMMGMYSAPDSDGGGGQVICLVEEDCGQRLTMSARADLSRQQSIRDLYTTIHAAGVLHGDVEWRHILDGGPGGVAIIDFDKATGRSDETDKQWAALCEEEMKKVQAMLETS</sequence>
<dbReference type="OrthoDB" id="2687876at2759"/>
<keyword evidence="3" id="KW-1185">Reference proteome</keyword>
<dbReference type="AlphaFoldDB" id="A0A427XUP6"/>
<dbReference type="InterPro" id="IPR011009">
    <property type="entry name" value="Kinase-like_dom_sf"/>
</dbReference>
<dbReference type="SUPFAM" id="SSF56112">
    <property type="entry name" value="Protein kinase-like (PK-like)"/>
    <property type="match status" value="1"/>
</dbReference>
<evidence type="ECO:0008006" key="4">
    <source>
        <dbReference type="Google" id="ProtNLM"/>
    </source>
</evidence>
<feature type="compositionally biased region" description="Basic and acidic residues" evidence="1">
    <location>
        <begin position="276"/>
        <end position="293"/>
    </location>
</feature>
<reference evidence="2 3" key="1">
    <citation type="submission" date="2018-11" db="EMBL/GenBank/DDBJ databases">
        <title>Genome sequence of Apiotrichum porosum DSM 27194.</title>
        <authorList>
            <person name="Aliyu H."/>
            <person name="Gorte O."/>
            <person name="Ochsenreither K."/>
        </authorList>
    </citation>
    <scope>NUCLEOTIDE SEQUENCE [LARGE SCALE GENOMIC DNA]</scope>
    <source>
        <strain evidence="2 3">DSM 27194</strain>
    </source>
</reference>
<accession>A0A427XUP6</accession>
<gene>
    <name evidence="2" type="ORF">EHS24_007435</name>
</gene>
<feature type="compositionally biased region" description="Polar residues" evidence="1">
    <location>
        <begin position="303"/>
        <end position="327"/>
    </location>
</feature>
<dbReference type="STRING" id="105984.A0A427XUP6"/>
<organism evidence="2 3">
    <name type="scientific">Apiotrichum porosum</name>
    <dbReference type="NCBI Taxonomy" id="105984"/>
    <lineage>
        <taxon>Eukaryota</taxon>
        <taxon>Fungi</taxon>
        <taxon>Dikarya</taxon>
        <taxon>Basidiomycota</taxon>
        <taxon>Agaricomycotina</taxon>
        <taxon>Tremellomycetes</taxon>
        <taxon>Trichosporonales</taxon>
        <taxon>Trichosporonaceae</taxon>
        <taxon>Apiotrichum</taxon>
    </lineage>
</organism>
<name>A0A427XUP6_9TREE</name>
<feature type="region of interest" description="Disordered" evidence="1">
    <location>
        <begin position="275"/>
        <end position="327"/>
    </location>
</feature>
<dbReference type="EMBL" id="RSCE01000005">
    <property type="protein sequence ID" value="RSH82461.1"/>
    <property type="molecule type" value="Genomic_DNA"/>
</dbReference>
<dbReference type="RefSeq" id="XP_028476693.1">
    <property type="nucleotide sequence ID" value="XM_028622800.1"/>
</dbReference>
<evidence type="ECO:0000256" key="1">
    <source>
        <dbReference type="SAM" id="MobiDB-lite"/>
    </source>
</evidence>
<dbReference type="GeneID" id="39591978"/>
<protein>
    <recommendedName>
        <fullName evidence="4">Protein kinase domain-containing protein</fullName>
    </recommendedName>
</protein>
<evidence type="ECO:0000313" key="3">
    <source>
        <dbReference type="Proteomes" id="UP000279236"/>
    </source>
</evidence>
<proteinExistence type="predicted"/>
<evidence type="ECO:0000313" key="2">
    <source>
        <dbReference type="EMBL" id="RSH82461.1"/>
    </source>
</evidence>
<dbReference type="Proteomes" id="UP000279236">
    <property type="component" value="Unassembled WGS sequence"/>
</dbReference>
<comment type="caution">
    <text evidence="2">The sequence shown here is derived from an EMBL/GenBank/DDBJ whole genome shotgun (WGS) entry which is preliminary data.</text>
</comment>